<dbReference type="InterPro" id="IPR036322">
    <property type="entry name" value="WD40_repeat_dom_sf"/>
</dbReference>
<gene>
    <name evidence="3" type="ORF">BSTOLATCC_MIC34722</name>
</gene>
<keyword evidence="4" id="KW-1185">Reference proteome</keyword>
<dbReference type="Proteomes" id="UP001162131">
    <property type="component" value="Unassembled WGS sequence"/>
</dbReference>
<keyword evidence="2" id="KW-0677">Repeat</keyword>
<reference evidence="3" key="1">
    <citation type="submission" date="2021-09" db="EMBL/GenBank/DDBJ databases">
        <authorList>
            <consortium name="AG Swart"/>
            <person name="Singh M."/>
            <person name="Singh A."/>
            <person name="Seah K."/>
            <person name="Emmerich C."/>
        </authorList>
    </citation>
    <scope>NUCLEOTIDE SEQUENCE</scope>
    <source>
        <strain evidence="3">ATCC30299</strain>
    </source>
</reference>
<evidence type="ECO:0000256" key="1">
    <source>
        <dbReference type="ARBA" id="ARBA00022574"/>
    </source>
</evidence>
<evidence type="ECO:0000313" key="3">
    <source>
        <dbReference type="EMBL" id="CAG9323682.1"/>
    </source>
</evidence>
<dbReference type="PANTHER" id="PTHR18763">
    <property type="entry name" value="WD-REPEAT PROTEIN 18"/>
    <property type="match status" value="1"/>
</dbReference>
<dbReference type="GO" id="GO:0006261">
    <property type="term" value="P:DNA-templated DNA replication"/>
    <property type="evidence" value="ECO:0007669"/>
    <property type="project" value="TreeGrafter"/>
</dbReference>
<dbReference type="InterPro" id="IPR001680">
    <property type="entry name" value="WD40_rpt"/>
</dbReference>
<accession>A0AAU9JEV3</accession>
<dbReference type="EMBL" id="CAJZBQ010000035">
    <property type="protein sequence ID" value="CAG9323682.1"/>
    <property type="molecule type" value="Genomic_DNA"/>
</dbReference>
<comment type="caution">
    <text evidence="3">The sequence shown here is derived from an EMBL/GenBank/DDBJ whole genome shotgun (WGS) entry which is preliminary data.</text>
</comment>
<protein>
    <submittedName>
        <fullName evidence="3">Uncharacterized protein</fullName>
    </submittedName>
</protein>
<dbReference type="GO" id="GO:0120330">
    <property type="term" value="C:rixosome complex"/>
    <property type="evidence" value="ECO:0007669"/>
    <property type="project" value="TreeGrafter"/>
</dbReference>
<evidence type="ECO:0000256" key="2">
    <source>
        <dbReference type="ARBA" id="ARBA00022737"/>
    </source>
</evidence>
<dbReference type="SUPFAM" id="SSF50978">
    <property type="entry name" value="WD40 repeat-like"/>
    <property type="match status" value="1"/>
</dbReference>
<name>A0AAU9JEV3_9CILI</name>
<evidence type="ECO:0000313" key="4">
    <source>
        <dbReference type="Proteomes" id="UP001162131"/>
    </source>
</evidence>
<sequence length="365" mass="41955">MEYLGEVVISTSKDDPNIYIWEPPTLSLLAHFTETISLHKQSLTLSNNTIIAPQGHKSLINYYRFGKEAPEKKSSTLEQVSAIISYNWMILAGTVQGQLMLWDINTGVLMHIWKPHFNKVTALQIIEGFFISASEDASIQVFAVSQVLAGNYMPFRNFSQHLMPITDMAVLGTSIFSCSRDRSFKVYRNWEFFYEKFVNCPLNAIEVSEQGNNKLYVAGDDGKVYFNRNNEILTWDIDQRPITNLVLTTNEQFLLASTDKVFVLNPQTGQKIKTFSIHKGEVVSLFCIPRPSDFTEQMLTHQPVKILKKQLEGEPDTIGFEFQRKKFEPNEENKEDQNIAANSEEIERLNQINGHLYRLWIEHCI</sequence>
<dbReference type="InterPro" id="IPR045227">
    <property type="entry name" value="WDR18/Ipi3/RID3"/>
</dbReference>
<dbReference type="Gene3D" id="2.130.10.10">
    <property type="entry name" value="YVTN repeat-like/Quinoprotein amine dehydrogenase"/>
    <property type="match status" value="1"/>
</dbReference>
<dbReference type="SMART" id="SM00320">
    <property type="entry name" value="WD40"/>
    <property type="match status" value="4"/>
</dbReference>
<dbReference type="GO" id="GO:0005656">
    <property type="term" value="C:nuclear pre-replicative complex"/>
    <property type="evidence" value="ECO:0007669"/>
    <property type="project" value="TreeGrafter"/>
</dbReference>
<proteinExistence type="predicted"/>
<organism evidence="3 4">
    <name type="scientific">Blepharisma stoltei</name>
    <dbReference type="NCBI Taxonomy" id="1481888"/>
    <lineage>
        <taxon>Eukaryota</taxon>
        <taxon>Sar</taxon>
        <taxon>Alveolata</taxon>
        <taxon>Ciliophora</taxon>
        <taxon>Postciliodesmatophora</taxon>
        <taxon>Heterotrichea</taxon>
        <taxon>Heterotrichida</taxon>
        <taxon>Blepharismidae</taxon>
        <taxon>Blepharisma</taxon>
    </lineage>
</organism>
<dbReference type="InterPro" id="IPR015943">
    <property type="entry name" value="WD40/YVTN_repeat-like_dom_sf"/>
</dbReference>
<dbReference type="PANTHER" id="PTHR18763:SF0">
    <property type="entry name" value="WD REPEAT-CONTAINING PROTEIN 18"/>
    <property type="match status" value="1"/>
</dbReference>
<dbReference type="GO" id="GO:0006364">
    <property type="term" value="P:rRNA processing"/>
    <property type="evidence" value="ECO:0007669"/>
    <property type="project" value="TreeGrafter"/>
</dbReference>
<dbReference type="AlphaFoldDB" id="A0AAU9JEV3"/>
<keyword evidence="1" id="KW-0853">WD repeat</keyword>